<dbReference type="PANTHER" id="PTHR12215">
    <property type="entry name" value="PHOSPHOPANTETHEINE TRANSFERASE"/>
    <property type="match status" value="1"/>
</dbReference>
<comment type="similarity">
    <text evidence="1">Belongs to the P-Pant transferase superfamily. Gsp/Sfp/HetI/AcpT family.</text>
</comment>
<proteinExistence type="inferred from homology"/>
<evidence type="ECO:0000313" key="6">
    <source>
        <dbReference type="Proteomes" id="UP001620408"/>
    </source>
</evidence>
<keyword evidence="2 5" id="KW-0808">Transferase</keyword>
<dbReference type="GO" id="GO:0016740">
    <property type="term" value="F:transferase activity"/>
    <property type="evidence" value="ECO:0007669"/>
    <property type="project" value="UniProtKB-KW"/>
</dbReference>
<feature type="domain" description="4'-phosphopantetheinyl transferase" evidence="3">
    <location>
        <begin position="156"/>
        <end position="236"/>
    </location>
</feature>
<dbReference type="InterPro" id="IPR050559">
    <property type="entry name" value="P-Pant_transferase_sf"/>
</dbReference>
<evidence type="ECO:0000259" key="3">
    <source>
        <dbReference type="Pfam" id="PF01648"/>
    </source>
</evidence>
<evidence type="ECO:0000259" key="4">
    <source>
        <dbReference type="Pfam" id="PF22624"/>
    </source>
</evidence>
<dbReference type="Pfam" id="PF01648">
    <property type="entry name" value="ACPS"/>
    <property type="match status" value="1"/>
</dbReference>
<dbReference type="PANTHER" id="PTHR12215:SF10">
    <property type="entry name" value="L-AMINOADIPATE-SEMIALDEHYDE DEHYDROGENASE-PHOSPHOPANTETHEINYL TRANSFERASE"/>
    <property type="match status" value="1"/>
</dbReference>
<dbReference type="Pfam" id="PF22624">
    <property type="entry name" value="AASDHPPT_N"/>
    <property type="match status" value="1"/>
</dbReference>
<keyword evidence="6" id="KW-1185">Reference proteome</keyword>
<evidence type="ECO:0000256" key="2">
    <source>
        <dbReference type="ARBA" id="ARBA00022679"/>
    </source>
</evidence>
<dbReference type="EMBL" id="JADIKD010000009">
    <property type="protein sequence ID" value="MFK2917356.1"/>
    <property type="molecule type" value="Genomic_DNA"/>
</dbReference>
<reference evidence="5 6" key="1">
    <citation type="submission" date="2020-10" db="EMBL/GenBank/DDBJ databases">
        <title>Phylogeny of dyella-like bacteria.</title>
        <authorList>
            <person name="Fu J."/>
        </authorList>
    </citation>
    <scope>NUCLEOTIDE SEQUENCE [LARGE SCALE GENOMIC DNA]</scope>
    <source>
        <strain evidence="5 6">BB4</strain>
    </source>
</reference>
<evidence type="ECO:0000256" key="1">
    <source>
        <dbReference type="ARBA" id="ARBA00010990"/>
    </source>
</evidence>
<dbReference type="InterPro" id="IPR008278">
    <property type="entry name" value="4-PPantetheinyl_Trfase_dom"/>
</dbReference>
<organism evidence="5 6">
    <name type="scientific">Dyella koreensis</name>
    <dbReference type="NCBI Taxonomy" id="311235"/>
    <lineage>
        <taxon>Bacteria</taxon>
        <taxon>Pseudomonadati</taxon>
        <taxon>Pseudomonadota</taxon>
        <taxon>Gammaproteobacteria</taxon>
        <taxon>Lysobacterales</taxon>
        <taxon>Rhodanobacteraceae</taxon>
        <taxon>Dyella</taxon>
    </lineage>
</organism>
<dbReference type="RefSeq" id="WP_379985201.1">
    <property type="nucleotide sequence ID" value="NZ_JADIKD010000009.1"/>
</dbReference>
<accession>A0ABW8K3A4</accession>
<gene>
    <name evidence="5" type="ORF">ISS97_08775</name>
</gene>
<dbReference type="SUPFAM" id="SSF56214">
    <property type="entry name" value="4'-phosphopantetheinyl transferase"/>
    <property type="match status" value="2"/>
</dbReference>
<dbReference type="Proteomes" id="UP001620408">
    <property type="component" value="Unassembled WGS sequence"/>
</dbReference>
<dbReference type="Gene3D" id="3.90.470.20">
    <property type="entry name" value="4'-phosphopantetheinyl transferase domain"/>
    <property type="match status" value="1"/>
</dbReference>
<evidence type="ECO:0000313" key="5">
    <source>
        <dbReference type="EMBL" id="MFK2917356.1"/>
    </source>
</evidence>
<protein>
    <submittedName>
        <fullName evidence="5">4'-phosphopantetheinyl transferase superfamily protein</fullName>
    </submittedName>
</protein>
<name>A0ABW8K3A4_9GAMM</name>
<dbReference type="InterPro" id="IPR037143">
    <property type="entry name" value="4-PPantetheinyl_Trfase_dom_sf"/>
</dbReference>
<feature type="domain" description="4'-phosphopantetheinyl transferase N-terminal" evidence="4">
    <location>
        <begin position="66"/>
        <end position="150"/>
    </location>
</feature>
<dbReference type="InterPro" id="IPR055066">
    <property type="entry name" value="AASDHPPT_N"/>
</dbReference>
<sequence length="275" mass="29783">MDEYKPPSPFHDAISLVDGLVIPTQSDDDLAHWHFEHATDRAIAGTTFTTPAEGEACILIFDSIRWRPHSAAAHALLDSRERMRAARFRHGHDQAAYILAHAMWRLLLSICLDVDPADVPLTSTPIGQPLLPGTRFATSLSHSGRWVAVAIAGARSVGVDIERTPSPVALDDLLASVCTPAEANQLHDLPRSDREHALLQLWTRKEAALKAFGIGLTLAPSTFPITTNTPINPPLSAAAQPPCRVSDLILPTELVGAVALPISVQRFAVHVLEEI</sequence>
<comment type="caution">
    <text evidence="5">The sequence shown here is derived from an EMBL/GenBank/DDBJ whole genome shotgun (WGS) entry which is preliminary data.</text>
</comment>